<feature type="domain" description="DUF6815" evidence="1">
    <location>
        <begin position="285"/>
        <end position="384"/>
    </location>
</feature>
<protein>
    <recommendedName>
        <fullName evidence="1">DUF6815 domain-containing protein</fullName>
    </recommendedName>
</protein>
<name>A0A377PU27_9HELI</name>
<accession>A0A377PU27</accession>
<reference evidence="2 3" key="1">
    <citation type="submission" date="2018-06" db="EMBL/GenBank/DDBJ databases">
        <authorList>
            <consortium name="Pathogen Informatics"/>
            <person name="Doyle S."/>
        </authorList>
    </citation>
    <scope>NUCLEOTIDE SEQUENCE [LARGE SCALE GENOMIC DNA]</scope>
    <source>
        <strain evidence="2 3">NCTC12714</strain>
    </source>
</reference>
<dbReference type="Pfam" id="PF20668">
    <property type="entry name" value="DUF6815"/>
    <property type="match status" value="1"/>
</dbReference>
<dbReference type="Proteomes" id="UP000255139">
    <property type="component" value="Unassembled WGS sequence"/>
</dbReference>
<organism evidence="2 3">
    <name type="scientific">Helicobacter muridarum</name>
    <dbReference type="NCBI Taxonomy" id="216"/>
    <lineage>
        <taxon>Bacteria</taxon>
        <taxon>Pseudomonadati</taxon>
        <taxon>Campylobacterota</taxon>
        <taxon>Epsilonproteobacteria</taxon>
        <taxon>Campylobacterales</taxon>
        <taxon>Helicobacteraceae</taxon>
        <taxon>Helicobacter</taxon>
    </lineage>
</organism>
<dbReference type="NCBIfam" id="NF033816">
    <property type="entry name" value="Cj0069_fam"/>
    <property type="match status" value="1"/>
</dbReference>
<proteinExistence type="predicted"/>
<dbReference type="SUPFAM" id="SSF56059">
    <property type="entry name" value="Glutathione synthetase ATP-binding domain-like"/>
    <property type="match status" value="1"/>
</dbReference>
<evidence type="ECO:0000313" key="3">
    <source>
        <dbReference type="Proteomes" id="UP000255139"/>
    </source>
</evidence>
<keyword evidence="3" id="KW-1185">Reference proteome</keyword>
<dbReference type="AlphaFoldDB" id="A0A377PU27"/>
<dbReference type="EMBL" id="UGJE01000002">
    <property type="protein sequence ID" value="STQ86020.1"/>
    <property type="molecule type" value="Genomic_DNA"/>
</dbReference>
<dbReference type="InterPro" id="IPR049212">
    <property type="entry name" value="DUF6815"/>
</dbReference>
<evidence type="ECO:0000313" key="2">
    <source>
        <dbReference type="EMBL" id="STQ86020.1"/>
    </source>
</evidence>
<sequence length="412" mass="46514">MIENYIKQANIDQKFIKSGTLTCNNAIKCVIVANILYLGGIMKKHIVFFEAVGGSDKGKDGHRKDTVPMMDYLKKLGWSAEVVFFTDEILKDETKKNEIYEYVKKGADAYVSRVNPGNLKEEKLYFDVLRKLCADGVIGMPHPDAMIGYGAKDALTKLRNTELVPTDTLAYYDPAEAQRIGVKWEAGGEHDFKKNFPKTLAKGERVLKQNRGSTGEGIWRVQIKNPNKYKGVSELPLDAEIRCTEAVDNHVEERKLGEFMDFCEKYLKGDNGMLVDMTFLPRIKEGEIRILMLYKDPIYVVHKKPAEGADAFSATLFSGAKYRYDKPEQWSELVGYFLSNLPEIKTKLGNYDLPLIWTADFILDTDANGKDKYVLGEINCSCVGFTSPIEFLDKTARKVANTIIDIVENSKS</sequence>
<evidence type="ECO:0000259" key="1">
    <source>
        <dbReference type="Pfam" id="PF20668"/>
    </source>
</evidence>
<gene>
    <name evidence="2" type="ORF">NCTC12714_00810</name>
</gene>